<gene>
    <name evidence="12" type="ORF">GM160_04575</name>
</gene>
<dbReference type="PANTHER" id="PTHR18952">
    <property type="entry name" value="CARBONIC ANHYDRASE"/>
    <property type="match status" value="1"/>
</dbReference>
<keyword evidence="10" id="KW-0732">Signal</keyword>
<comment type="function">
    <text evidence="2 10">Reversible hydration of carbon dioxide.</text>
</comment>
<sequence length="248" mass="26895">MRPATQTIAVLITAFSLPYHAMAAEQARWSYEGDAGPGHWASLDPAYSACGDGRNQSPIDITDSVPADQPDPAFDYRAGGHHLVNNGHAVQVDYDGGSVLRLDGRPFELKQFHFHAPSEHTIDGRRFPLEAHLVHADDEGNLAVVAVLFETGDANDALAPIVANLPQASGEEVELQTAFDATALLPIKPEHYRYNGSLTTPPCSEGVRWVVMQETRPLSAAQVQAFEEAIGQANNRPVQPINARMIID</sequence>
<comment type="catalytic activity">
    <reaction evidence="9 10">
        <text>hydrogencarbonate + H(+) = CO2 + H2O</text>
        <dbReference type="Rhea" id="RHEA:10748"/>
        <dbReference type="ChEBI" id="CHEBI:15377"/>
        <dbReference type="ChEBI" id="CHEBI:15378"/>
        <dbReference type="ChEBI" id="CHEBI:16526"/>
        <dbReference type="ChEBI" id="CHEBI:17544"/>
        <dbReference type="EC" id="4.2.1.1"/>
    </reaction>
</comment>
<evidence type="ECO:0000256" key="9">
    <source>
        <dbReference type="ARBA" id="ARBA00048348"/>
    </source>
</evidence>
<evidence type="ECO:0000256" key="7">
    <source>
        <dbReference type="ARBA" id="ARBA00022833"/>
    </source>
</evidence>
<keyword evidence="6 10" id="KW-0479">Metal-binding</keyword>
<dbReference type="InterPro" id="IPR036398">
    <property type="entry name" value="CA_dom_sf"/>
</dbReference>
<dbReference type="InterPro" id="IPR018338">
    <property type="entry name" value="Carbonic_anhydrase_a-class_CS"/>
</dbReference>
<keyword evidence="7 10" id="KW-0862">Zinc</keyword>
<proteinExistence type="inferred from homology"/>
<dbReference type="EMBL" id="CP046415">
    <property type="protein sequence ID" value="QGT78233.1"/>
    <property type="molecule type" value="Genomic_DNA"/>
</dbReference>
<feature type="chain" id="PRO_5026379264" description="Carbonic anhydrase" evidence="10">
    <location>
        <begin position="24"/>
        <end position="248"/>
    </location>
</feature>
<evidence type="ECO:0000256" key="6">
    <source>
        <dbReference type="ARBA" id="ARBA00022723"/>
    </source>
</evidence>
<evidence type="ECO:0000256" key="1">
    <source>
        <dbReference type="ARBA" id="ARBA00001947"/>
    </source>
</evidence>
<dbReference type="PROSITE" id="PS00162">
    <property type="entry name" value="ALPHA_CA_1"/>
    <property type="match status" value="1"/>
</dbReference>
<dbReference type="KEGG" id="ghl:GM160_04575"/>
<reference evidence="12 13" key="1">
    <citation type="submission" date="2019-11" db="EMBL/GenBank/DDBJ databases">
        <authorList>
            <person name="Zhang J."/>
            <person name="Sun C."/>
        </authorList>
    </citation>
    <scope>NUCLEOTIDE SEQUENCE [LARGE SCALE GENOMIC DNA]</scope>
    <source>
        <strain evidence="13">sp2</strain>
    </source>
</reference>
<feature type="signal peptide" evidence="10">
    <location>
        <begin position="1"/>
        <end position="23"/>
    </location>
</feature>
<dbReference type="EC" id="4.2.1.1" evidence="4 10"/>
<dbReference type="InterPro" id="IPR001148">
    <property type="entry name" value="CA_dom"/>
</dbReference>
<evidence type="ECO:0000256" key="3">
    <source>
        <dbReference type="ARBA" id="ARBA00010718"/>
    </source>
</evidence>
<dbReference type="CDD" id="cd03124">
    <property type="entry name" value="alpha_CA_prokaryotic_like"/>
    <property type="match status" value="1"/>
</dbReference>
<feature type="domain" description="Alpha-carbonic anhydrase" evidence="11">
    <location>
        <begin position="27"/>
        <end position="248"/>
    </location>
</feature>
<comment type="cofactor">
    <cofactor evidence="1 10">
        <name>Zn(2+)</name>
        <dbReference type="ChEBI" id="CHEBI:29105"/>
    </cofactor>
</comment>
<dbReference type="SUPFAM" id="SSF51069">
    <property type="entry name" value="Carbonic anhydrase"/>
    <property type="match status" value="1"/>
</dbReference>
<evidence type="ECO:0000256" key="8">
    <source>
        <dbReference type="ARBA" id="ARBA00023239"/>
    </source>
</evidence>
<dbReference type="PROSITE" id="PS51144">
    <property type="entry name" value="ALPHA_CA_2"/>
    <property type="match status" value="1"/>
</dbReference>
<dbReference type="InterPro" id="IPR023561">
    <property type="entry name" value="Carbonic_anhydrase_a-class"/>
</dbReference>
<evidence type="ECO:0000256" key="2">
    <source>
        <dbReference type="ARBA" id="ARBA00002904"/>
    </source>
</evidence>
<dbReference type="GO" id="GO:0008270">
    <property type="term" value="F:zinc ion binding"/>
    <property type="evidence" value="ECO:0007669"/>
    <property type="project" value="UniProtKB-UniRule"/>
</dbReference>
<accession>A0A6I6D2T0</accession>
<name>A0A6I6D2T0_9GAMM</name>
<keyword evidence="8 10" id="KW-0456">Lyase</keyword>
<keyword evidence="13" id="KW-1185">Reference proteome</keyword>
<dbReference type="SMART" id="SM01057">
    <property type="entry name" value="Carb_anhydrase"/>
    <property type="match status" value="1"/>
</dbReference>
<dbReference type="InterPro" id="IPR041891">
    <property type="entry name" value="Alpha_CA_prokaryot-like"/>
</dbReference>
<dbReference type="GO" id="GO:0004089">
    <property type="term" value="F:carbonate dehydratase activity"/>
    <property type="evidence" value="ECO:0007669"/>
    <property type="project" value="UniProtKB-UniRule"/>
</dbReference>
<evidence type="ECO:0000256" key="10">
    <source>
        <dbReference type="RuleBase" id="RU367011"/>
    </source>
</evidence>
<dbReference type="Pfam" id="PF00194">
    <property type="entry name" value="Carb_anhydrase"/>
    <property type="match status" value="1"/>
</dbReference>
<comment type="similarity">
    <text evidence="3 10">Belongs to the alpha-carbonic anhydrase family.</text>
</comment>
<evidence type="ECO:0000256" key="5">
    <source>
        <dbReference type="ARBA" id="ARBA00014628"/>
    </source>
</evidence>
<dbReference type="AlphaFoldDB" id="A0A6I6D2T0"/>
<evidence type="ECO:0000313" key="13">
    <source>
        <dbReference type="Proteomes" id="UP000427716"/>
    </source>
</evidence>
<organism evidence="12 13">
    <name type="scientific">Guyparkeria halophila</name>
    <dbReference type="NCBI Taxonomy" id="47960"/>
    <lineage>
        <taxon>Bacteria</taxon>
        <taxon>Pseudomonadati</taxon>
        <taxon>Pseudomonadota</taxon>
        <taxon>Gammaproteobacteria</taxon>
        <taxon>Chromatiales</taxon>
        <taxon>Thioalkalibacteraceae</taxon>
        <taxon>Guyparkeria</taxon>
    </lineage>
</organism>
<dbReference type="RefSeq" id="WP_156573534.1">
    <property type="nucleotide sequence ID" value="NZ_CP046415.1"/>
</dbReference>
<dbReference type="PANTHER" id="PTHR18952:SF265">
    <property type="entry name" value="CARBONIC ANHYDRASE"/>
    <property type="match status" value="1"/>
</dbReference>
<evidence type="ECO:0000256" key="4">
    <source>
        <dbReference type="ARBA" id="ARBA00012925"/>
    </source>
</evidence>
<evidence type="ECO:0000313" key="12">
    <source>
        <dbReference type="EMBL" id="QGT78233.1"/>
    </source>
</evidence>
<dbReference type="Gene3D" id="3.10.200.10">
    <property type="entry name" value="Alpha carbonic anhydrase"/>
    <property type="match status" value="1"/>
</dbReference>
<dbReference type="Proteomes" id="UP000427716">
    <property type="component" value="Chromosome"/>
</dbReference>
<evidence type="ECO:0000259" key="11">
    <source>
        <dbReference type="PROSITE" id="PS51144"/>
    </source>
</evidence>
<protein>
    <recommendedName>
        <fullName evidence="5 10">Carbonic anhydrase</fullName>
        <ecNumber evidence="4 10">4.2.1.1</ecNumber>
    </recommendedName>
</protein>